<dbReference type="KEGG" id="kvr:CIB50_0000165"/>
<reference evidence="3" key="1">
    <citation type="submission" date="2017-08" db="EMBL/GenBank/DDBJ databases">
        <title>Draft Genome Sequence of Kocuria varians 80.</title>
        <authorList>
            <person name="Minaev M."/>
            <person name="Kurbakov K.A."/>
            <person name="Solodovnikova G.I."/>
            <person name="Kuznetsova O.A."/>
            <person name="Lisitsyn A.B."/>
        </authorList>
    </citation>
    <scope>NUCLEOTIDE SEQUENCE [LARGE SCALE GENOMIC DNA]</scope>
    <source>
        <strain evidence="3">80</strain>
    </source>
</reference>
<dbReference type="Proteomes" id="UP000216825">
    <property type="component" value="Chromosome"/>
</dbReference>
<feature type="domain" description="Abortive infection protein-like C-terminal" evidence="1">
    <location>
        <begin position="176"/>
        <end position="248"/>
    </location>
</feature>
<gene>
    <name evidence="2" type="ORF">CIB50_0000165</name>
</gene>
<dbReference type="EMBL" id="CP059343">
    <property type="protein sequence ID" value="QMS55481.1"/>
    <property type="molecule type" value="Genomic_DNA"/>
</dbReference>
<evidence type="ECO:0000259" key="1">
    <source>
        <dbReference type="Pfam" id="PF14355"/>
    </source>
</evidence>
<dbReference type="InterPro" id="IPR026001">
    <property type="entry name" value="Abi-like_C"/>
</dbReference>
<evidence type="ECO:0000313" key="2">
    <source>
        <dbReference type="EMBL" id="QMS55481.1"/>
    </source>
</evidence>
<dbReference type="RefSeq" id="WP_094395010.1">
    <property type="nucleotide sequence ID" value="NZ_CP059343.1"/>
</dbReference>
<accession>A0A7D7Q1M8</accession>
<name>A0A7D7Q1M8_KOCVA</name>
<reference evidence="2 3" key="2">
    <citation type="submission" date="2020-07" db="EMBL/GenBank/DDBJ databases">
        <title>Genome of starter culture bacteria Kocuria salsicia reveals its technological properties and safety for usage in meat industry.</title>
        <authorList>
            <person name="Michael M."/>
            <person name="Konstantin K."/>
            <person name="Evgenii K."/>
            <person name="Galina S."/>
            <person name="Oksana K."/>
            <person name="Andrei L."/>
        </authorList>
    </citation>
    <scope>NUCLEOTIDE SEQUENCE [LARGE SCALE GENOMIC DNA]</scope>
    <source>
        <strain evidence="2 3">80</strain>
    </source>
</reference>
<keyword evidence="3" id="KW-1185">Reference proteome</keyword>
<dbReference type="AlphaFoldDB" id="A0A7D7Q1M8"/>
<organism evidence="2 3">
    <name type="scientific">Kocuria varians</name>
    <name type="common">Micrococcus varians</name>
    <dbReference type="NCBI Taxonomy" id="1272"/>
    <lineage>
        <taxon>Bacteria</taxon>
        <taxon>Bacillati</taxon>
        <taxon>Actinomycetota</taxon>
        <taxon>Actinomycetes</taxon>
        <taxon>Micrococcales</taxon>
        <taxon>Micrococcaceae</taxon>
        <taxon>Kocuria</taxon>
    </lineage>
</organism>
<dbReference type="Pfam" id="PF14355">
    <property type="entry name" value="Abi_C"/>
    <property type="match status" value="1"/>
</dbReference>
<evidence type="ECO:0000313" key="3">
    <source>
        <dbReference type="Proteomes" id="UP000216825"/>
    </source>
</evidence>
<protein>
    <recommendedName>
        <fullName evidence="1">Abortive infection protein-like C-terminal domain-containing protein</fullName>
    </recommendedName>
</protein>
<sequence>MSASRLSAADLRIVEQVLDMGSGYVLDFSNRTFAEFFADLDVEIEPEETGLSKAKRLRAFLRSASTAECARVLHALLEYRGEQDGDDQRASIDKYRGIVSRLEGVAVPLSTAPVAPNVLTLGYVRELSDKAERRLAASDLEGAITVSRTLVEAVLEQLELRLTGQSGNYAGDLQRQYKAVAKILRIDDKDDQVDEGFKQIARGLVQIVNGLAAIRNMASDGHARHVQPQDRHARVAVNSAKTVASFLVEVFLAKRGAPTSVATARSAG</sequence>
<proteinExistence type="predicted"/>